<evidence type="ECO:0000313" key="1">
    <source>
        <dbReference type="EMBL" id="CAG9770023.1"/>
    </source>
</evidence>
<reference evidence="1" key="1">
    <citation type="submission" date="2022-01" db="EMBL/GenBank/DDBJ databases">
        <authorList>
            <person name="King R."/>
        </authorList>
    </citation>
    <scope>NUCLEOTIDE SEQUENCE</scope>
</reference>
<dbReference type="OrthoDB" id="5986643at2759"/>
<dbReference type="EMBL" id="OU892282">
    <property type="protein sequence ID" value="CAG9770023.1"/>
    <property type="molecule type" value="Genomic_DNA"/>
</dbReference>
<sequence length="326" mass="36946">MTVGSKEKKTSTERNYNTALFGETTLEVLCHIVRLIQAVGDYKVRGTNTKAAKLIWKVSKASKQYVKAAIDTNNVMDTEDATSNAVAVDTNHETTPSRSTGTRNKITKYGKLEQSLRNNQNFLAISEKEKESSIIINNNIKDSHKNISDSNPEYLRAYFISKDNSQLPDDLNDEAKCKLQSDTLIVLTPILITINNINYVFIPTHEPNTIVTNEIIFEAIKCLKSFAHTDLENYYDLYDNFIFSYKKMVELCDLRDSQKEYLKPCIMAKSLFNRISRVLHRVQNNNSIIGEILNSQQFLNRNKRGLANAVGNVAKVLFGTLDENDA</sequence>
<evidence type="ECO:0000313" key="2">
    <source>
        <dbReference type="Proteomes" id="UP001152799"/>
    </source>
</evidence>
<keyword evidence="2" id="KW-1185">Reference proteome</keyword>
<protein>
    <submittedName>
        <fullName evidence="1">Uncharacterized protein</fullName>
    </submittedName>
</protein>
<gene>
    <name evidence="1" type="ORF">CEUTPL_LOCUS10491</name>
</gene>
<name>A0A9N9MU35_9CUCU</name>
<dbReference type="Proteomes" id="UP001152799">
    <property type="component" value="Chromosome 6"/>
</dbReference>
<organism evidence="1 2">
    <name type="scientific">Ceutorhynchus assimilis</name>
    <name type="common">cabbage seed weevil</name>
    <dbReference type="NCBI Taxonomy" id="467358"/>
    <lineage>
        <taxon>Eukaryota</taxon>
        <taxon>Metazoa</taxon>
        <taxon>Ecdysozoa</taxon>
        <taxon>Arthropoda</taxon>
        <taxon>Hexapoda</taxon>
        <taxon>Insecta</taxon>
        <taxon>Pterygota</taxon>
        <taxon>Neoptera</taxon>
        <taxon>Endopterygota</taxon>
        <taxon>Coleoptera</taxon>
        <taxon>Polyphaga</taxon>
        <taxon>Cucujiformia</taxon>
        <taxon>Curculionidae</taxon>
        <taxon>Ceutorhynchinae</taxon>
        <taxon>Ceutorhynchus</taxon>
    </lineage>
</organism>
<proteinExistence type="predicted"/>
<dbReference type="AlphaFoldDB" id="A0A9N9MU35"/>
<accession>A0A9N9MU35</accession>